<evidence type="ECO:0000313" key="2">
    <source>
        <dbReference type="EMBL" id="TGZ78949.1"/>
    </source>
</evidence>
<name>A0A4S2MRU6_9PEZI</name>
<keyword evidence="1" id="KW-0732">Signal</keyword>
<dbReference type="Proteomes" id="UP000298138">
    <property type="component" value="Unassembled WGS sequence"/>
</dbReference>
<evidence type="ECO:0000313" key="3">
    <source>
        <dbReference type="Proteomes" id="UP000298138"/>
    </source>
</evidence>
<feature type="chain" id="PRO_5020517051" evidence="1">
    <location>
        <begin position="23"/>
        <end position="95"/>
    </location>
</feature>
<proteinExistence type="predicted"/>
<sequence>MFHPKLRTLTLGTAILMGVINAAPFPITTHGTNIDVSVATTGRAFPIDICDDYPDLPKCQSVMRNVKRFSIDICDIYQTLRGASDHKVTRCKENG</sequence>
<gene>
    <name evidence="2" type="ORF">EX30DRAFT_397463</name>
</gene>
<dbReference type="AlphaFoldDB" id="A0A4S2MRU6"/>
<accession>A0A4S2MRU6</accession>
<feature type="signal peptide" evidence="1">
    <location>
        <begin position="1"/>
        <end position="22"/>
    </location>
</feature>
<evidence type="ECO:0000256" key="1">
    <source>
        <dbReference type="SAM" id="SignalP"/>
    </source>
</evidence>
<organism evidence="2 3">
    <name type="scientific">Ascodesmis nigricans</name>
    <dbReference type="NCBI Taxonomy" id="341454"/>
    <lineage>
        <taxon>Eukaryota</taxon>
        <taxon>Fungi</taxon>
        <taxon>Dikarya</taxon>
        <taxon>Ascomycota</taxon>
        <taxon>Pezizomycotina</taxon>
        <taxon>Pezizomycetes</taxon>
        <taxon>Pezizales</taxon>
        <taxon>Ascodesmidaceae</taxon>
        <taxon>Ascodesmis</taxon>
    </lineage>
</organism>
<keyword evidence="3" id="KW-1185">Reference proteome</keyword>
<dbReference type="InParanoid" id="A0A4S2MRU6"/>
<protein>
    <submittedName>
        <fullName evidence="2">Uncharacterized protein</fullName>
    </submittedName>
</protein>
<reference evidence="2 3" key="1">
    <citation type="submission" date="2019-04" db="EMBL/GenBank/DDBJ databases">
        <title>Comparative genomics and transcriptomics to analyze fruiting body development in filamentous ascomycetes.</title>
        <authorList>
            <consortium name="DOE Joint Genome Institute"/>
            <person name="Lutkenhaus R."/>
            <person name="Traeger S."/>
            <person name="Breuer J."/>
            <person name="Kuo A."/>
            <person name="Lipzen A."/>
            <person name="Pangilinan J."/>
            <person name="Dilworth D."/>
            <person name="Sandor L."/>
            <person name="Poggeler S."/>
            <person name="Barry K."/>
            <person name="Grigoriev I.V."/>
            <person name="Nowrousian M."/>
        </authorList>
    </citation>
    <scope>NUCLEOTIDE SEQUENCE [LARGE SCALE GENOMIC DNA]</scope>
    <source>
        <strain evidence="2 3">CBS 389.68</strain>
    </source>
</reference>
<dbReference type="EMBL" id="ML220136">
    <property type="protein sequence ID" value="TGZ78949.1"/>
    <property type="molecule type" value="Genomic_DNA"/>
</dbReference>